<protein>
    <recommendedName>
        <fullName evidence="4">Release factor glutamine methyltransferase</fullName>
        <shortName evidence="4">RF MTase</shortName>
        <ecNumber evidence="4">2.1.1.297</ecNumber>
    </recommendedName>
    <alternativeName>
        <fullName evidence="4">N5-glutamine methyltransferase PrmC</fullName>
    </alternativeName>
    <alternativeName>
        <fullName evidence="4">Protein-(glutamine-N5) MTase PrmC</fullName>
    </alternativeName>
    <alternativeName>
        <fullName evidence="4">Protein-glutamine N-methyltransferase PrmC</fullName>
    </alternativeName>
</protein>
<dbReference type="InterPro" id="IPR002052">
    <property type="entry name" value="DNA_methylase_N6_adenine_CS"/>
</dbReference>
<dbReference type="Gene3D" id="3.40.50.150">
    <property type="entry name" value="Vaccinia Virus protein VP39"/>
    <property type="match status" value="1"/>
</dbReference>
<keyword evidence="7" id="KW-1185">Reference proteome</keyword>
<dbReference type="GO" id="GO:0102559">
    <property type="term" value="F:peptide chain release factor N(5)-glutamine methyltransferase activity"/>
    <property type="evidence" value="ECO:0007669"/>
    <property type="project" value="UniProtKB-EC"/>
</dbReference>
<comment type="catalytic activity">
    <reaction evidence="4">
        <text>L-glutaminyl-[peptide chain release factor] + S-adenosyl-L-methionine = N(5)-methyl-L-glutaminyl-[peptide chain release factor] + S-adenosyl-L-homocysteine + H(+)</text>
        <dbReference type="Rhea" id="RHEA:42896"/>
        <dbReference type="Rhea" id="RHEA-COMP:10271"/>
        <dbReference type="Rhea" id="RHEA-COMP:10272"/>
        <dbReference type="ChEBI" id="CHEBI:15378"/>
        <dbReference type="ChEBI" id="CHEBI:30011"/>
        <dbReference type="ChEBI" id="CHEBI:57856"/>
        <dbReference type="ChEBI" id="CHEBI:59789"/>
        <dbReference type="ChEBI" id="CHEBI:61891"/>
        <dbReference type="EC" id="2.1.1.297"/>
    </reaction>
</comment>
<dbReference type="eggNOG" id="COG2890">
    <property type="taxonomic scope" value="Bacteria"/>
</dbReference>
<dbReference type="InterPro" id="IPR052663">
    <property type="entry name" value="RF_glutamine_MTase_cyano"/>
</dbReference>
<dbReference type="GO" id="GO:0003676">
    <property type="term" value="F:nucleic acid binding"/>
    <property type="evidence" value="ECO:0007669"/>
    <property type="project" value="InterPro"/>
</dbReference>
<dbReference type="RefSeq" id="WP_012164634.1">
    <property type="nucleotide sequence ID" value="NC_009925.1"/>
</dbReference>
<evidence type="ECO:0000256" key="4">
    <source>
        <dbReference type="HAMAP-Rule" id="MF_02126"/>
    </source>
</evidence>
<dbReference type="CDD" id="cd02440">
    <property type="entry name" value="AdoMet_MTases"/>
    <property type="match status" value="1"/>
</dbReference>
<dbReference type="EC" id="2.1.1.297" evidence="4"/>
<dbReference type="EMBL" id="CP000828">
    <property type="protein sequence ID" value="ABW29308.1"/>
    <property type="molecule type" value="Genomic_DNA"/>
</dbReference>
<comment type="similarity">
    <text evidence="4">Belongs to the protein N5-glutamine methyltransferase family. PrmC subfamily.</text>
</comment>
<evidence type="ECO:0000256" key="1">
    <source>
        <dbReference type="ARBA" id="ARBA00022603"/>
    </source>
</evidence>
<dbReference type="PANTHER" id="PTHR47441:SF3">
    <property type="entry name" value="RELEASE FACTOR GLUTAMINE METHYLTRANSFERASE"/>
    <property type="match status" value="1"/>
</dbReference>
<dbReference type="AlphaFoldDB" id="B0CDV6"/>
<feature type="binding site" evidence="4">
    <location>
        <begin position="148"/>
        <end position="152"/>
    </location>
    <ligand>
        <name>S-adenosyl-L-methionine</name>
        <dbReference type="ChEBI" id="CHEBI:59789"/>
    </ligand>
</feature>
<dbReference type="PROSITE" id="PS00092">
    <property type="entry name" value="N6_MTASE"/>
    <property type="match status" value="1"/>
</dbReference>
<dbReference type="OrthoDB" id="9800643at2"/>
<dbReference type="SUPFAM" id="SSF53335">
    <property type="entry name" value="S-adenosyl-L-methionine-dependent methyltransferases"/>
    <property type="match status" value="1"/>
</dbReference>
<evidence type="ECO:0000256" key="3">
    <source>
        <dbReference type="ARBA" id="ARBA00022691"/>
    </source>
</evidence>
<keyword evidence="1 4" id="KW-0489">Methyltransferase</keyword>
<comment type="function">
    <text evidence="4">Methylates the class 1 translation termination release factors RF1/PrfA and RF2/PrfB on the glutamine residue of the universally conserved GGQ motif.</text>
</comment>
<dbReference type="InterPro" id="IPR007848">
    <property type="entry name" value="Small_mtfrase_dom"/>
</dbReference>
<feature type="binding site" evidence="4">
    <location>
        <begin position="217"/>
        <end position="220"/>
    </location>
    <ligand>
        <name>substrate</name>
    </ligand>
</feature>
<accession>B0CDV6</accession>
<sequence>MQPQRQPLRSNAFQVSGQRLWQWYQQAIANLSQEQERSLVDLRQELDWLLLEISNLTPLDLKLTPSAPPIVQMQVSLEELQQLWQQRLTENKPVQHLTGTTHWRQFHLQVSKDVLIPRPETELLIDLVVDAAQNSARLDHLNLWADLGTGSGAIALGLATAFPQGTVHTVDCSREALAVAQRNSQTYGLDPQIHFHWGQWFGPLVGLEGQFSGIVSNPPYIPTEILPTLQPEVFEHEPHLALDGGEDGLDAIQEIVAIAPQYLQPGGFLLLEMMCGQDAAVKTLLINQGQYEQIQIHPDLAGIPRFAQAYRI</sequence>
<evidence type="ECO:0000313" key="7">
    <source>
        <dbReference type="Proteomes" id="UP000000268"/>
    </source>
</evidence>
<dbReference type="InterPro" id="IPR029063">
    <property type="entry name" value="SAM-dependent_MTases_sf"/>
</dbReference>
<feature type="binding site" evidence="4">
    <location>
        <position position="217"/>
    </location>
    <ligand>
        <name>S-adenosyl-L-methionine</name>
        <dbReference type="ChEBI" id="CHEBI:59789"/>
    </ligand>
</feature>
<gene>
    <name evidence="6" type="primary">hemK</name>
    <name evidence="4" type="synonym">prmC</name>
    <name evidence="6" type="ordered locus">AM1_4329</name>
</gene>
<dbReference type="HOGENOM" id="CLU_018398_3_1_3"/>
<feature type="binding site" evidence="4">
    <location>
        <position position="200"/>
    </location>
    <ligand>
        <name>S-adenosyl-L-methionine</name>
        <dbReference type="ChEBI" id="CHEBI:59789"/>
    </ligand>
</feature>
<dbReference type="HAMAP" id="MF_02126">
    <property type="entry name" value="RF_methyltr_PrmC"/>
    <property type="match status" value="1"/>
</dbReference>
<name>B0CDV6_ACAM1</name>
<reference evidence="6 7" key="1">
    <citation type="journal article" date="2008" name="Proc. Natl. Acad. Sci. U.S.A.">
        <title>Niche adaptation and genome expansion in the chlorophyll d-producing cyanobacterium Acaryochloris marina.</title>
        <authorList>
            <person name="Swingley W.D."/>
            <person name="Chen M."/>
            <person name="Cheung P.C."/>
            <person name="Conrad A.L."/>
            <person name="Dejesa L.C."/>
            <person name="Hao J."/>
            <person name="Honchak B.M."/>
            <person name="Karbach L.E."/>
            <person name="Kurdoglu A."/>
            <person name="Lahiri S."/>
            <person name="Mastrian S.D."/>
            <person name="Miyashita H."/>
            <person name="Page L."/>
            <person name="Ramakrishna P."/>
            <person name="Satoh S."/>
            <person name="Sattley W.M."/>
            <person name="Shimada Y."/>
            <person name="Taylor H.L."/>
            <person name="Tomo T."/>
            <person name="Tsuchiya T."/>
            <person name="Wang Z.T."/>
            <person name="Raymond J."/>
            <person name="Mimuro M."/>
            <person name="Blankenship R.E."/>
            <person name="Touchman J.W."/>
        </authorList>
    </citation>
    <scope>NUCLEOTIDE SEQUENCE [LARGE SCALE GENOMIC DNA]</scope>
    <source>
        <strain evidence="7">MBIC 11017</strain>
    </source>
</reference>
<evidence type="ECO:0000256" key="2">
    <source>
        <dbReference type="ARBA" id="ARBA00022679"/>
    </source>
</evidence>
<dbReference type="STRING" id="329726.AM1_4329"/>
<dbReference type="Pfam" id="PF05175">
    <property type="entry name" value="MTS"/>
    <property type="match status" value="1"/>
</dbReference>
<dbReference type="PANTHER" id="PTHR47441">
    <property type="match status" value="1"/>
</dbReference>
<evidence type="ECO:0000313" key="6">
    <source>
        <dbReference type="EMBL" id="ABW29308.1"/>
    </source>
</evidence>
<proteinExistence type="inferred from homology"/>
<dbReference type="NCBIfam" id="TIGR00536">
    <property type="entry name" value="hemK_fam"/>
    <property type="match status" value="1"/>
</dbReference>
<feature type="binding site" evidence="4">
    <location>
        <position position="171"/>
    </location>
    <ligand>
        <name>S-adenosyl-L-methionine</name>
        <dbReference type="ChEBI" id="CHEBI:59789"/>
    </ligand>
</feature>
<dbReference type="KEGG" id="amr:AM1_4329"/>
<dbReference type="GO" id="GO:0032259">
    <property type="term" value="P:methylation"/>
    <property type="evidence" value="ECO:0007669"/>
    <property type="project" value="UniProtKB-KW"/>
</dbReference>
<feature type="domain" description="Methyltransferase small" evidence="5">
    <location>
        <begin position="144"/>
        <end position="220"/>
    </location>
</feature>
<dbReference type="InterPro" id="IPR019874">
    <property type="entry name" value="RF_methyltr_PrmC"/>
</dbReference>
<dbReference type="Proteomes" id="UP000000268">
    <property type="component" value="Chromosome"/>
</dbReference>
<dbReference type="InterPro" id="IPR004556">
    <property type="entry name" value="HemK-like"/>
</dbReference>
<keyword evidence="3 4" id="KW-0949">S-adenosyl-L-methionine</keyword>
<dbReference type="NCBIfam" id="TIGR03534">
    <property type="entry name" value="RF_mod_PrmC"/>
    <property type="match status" value="1"/>
</dbReference>
<evidence type="ECO:0000259" key="5">
    <source>
        <dbReference type="Pfam" id="PF05175"/>
    </source>
</evidence>
<keyword evidence="2 4" id="KW-0808">Transferase</keyword>
<organism evidence="6 7">
    <name type="scientific">Acaryochloris marina (strain MBIC 11017)</name>
    <dbReference type="NCBI Taxonomy" id="329726"/>
    <lineage>
        <taxon>Bacteria</taxon>
        <taxon>Bacillati</taxon>
        <taxon>Cyanobacteriota</taxon>
        <taxon>Cyanophyceae</taxon>
        <taxon>Acaryochloridales</taxon>
        <taxon>Acaryochloridaceae</taxon>
        <taxon>Acaryochloris</taxon>
    </lineage>
</organism>